<evidence type="ECO:0000313" key="3">
    <source>
        <dbReference type="Proteomes" id="UP001642540"/>
    </source>
</evidence>
<evidence type="ECO:0000256" key="1">
    <source>
        <dbReference type="SAM" id="Phobius"/>
    </source>
</evidence>
<keyword evidence="1" id="KW-0812">Transmembrane</keyword>
<accession>A0ABP1QPJ0</accession>
<name>A0ABP1QPJ0_9HEXA</name>
<feature type="transmembrane region" description="Helical" evidence="1">
    <location>
        <begin position="20"/>
        <end position="44"/>
    </location>
</feature>
<proteinExistence type="predicted"/>
<evidence type="ECO:0000313" key="2">
    <source>
        <dbReference type="EMBL" id="CAL8106872.1"/>
    </source>
</evidence>
<dbReference type="Proteomes" id="UP001642540">
    <property type="component" value="Unassembled WGS sequence"/>
</dbReference>
<comment type="caution">
    <text evidence="2">The sequence shown here is derived from an EMBL/GenBank/DDBJ whole genome shotgun (WGS) entry which is preliminary data.</text>
</comment>
<keyword evidence="1" id="KW-0472">Membrane</keyword>
<keyword evidence="1" id="KW-1133">Transmembrane helix</keyword>
<dbReference type="EMBL" id="CAXLJM020000038">
    <property type="protein sequence ID" value="CAL8106872.1"/>
    <property type="molecule type" value="Genomic_DNA"/>
</dbReference>
<organism evidence="2 3">
    <name type="scientific">Orchesella dallaii</name>
    <dbReference type="NCBI Taxonomy" id="48710"/>
    <lineage>
        <taxon>Eukaryota</taxon>
        <taxon>Metazoa</taxon>
        <taxon>Ecdysozoa</taxon>
        <taxon>Arthropoda</taxon>
        <taxon>Hexapoda</taxon>
        <taxon>Collembola</taxon>
        <taxon>Entomobryomorpha</taxon>
        <taxon>Entomobryoidea</taxon>
        <taxon>Orchesellidae</taxon>
        <taxon>Orchesellinae</taxon>
        <taxon>Orchesella</taxon>
    </lineage>
</organism>
<gene>
    <name evidence="2" type="ORF">ODALV1_LOCUS12502</name>
</gene>
<protein>
    <recommendedName>
        <fullName evidence="4">Transmembrane protein</fullName>
    </recommendedName>
</protein>
<evidence type="ECO:0008006" key="4">
    <source>
        <dbReference type="Google" id="ProtNLM"/>
    </source>
</evidence>
<keyword evidence="3" id="KW-1185">Reference proteome</keyword>
<sequence>MRAVPEAQKITVTNQRELFVLIPSIFIGSAASLLSSYVSFLLFINHHFLIFKRVLVLLTQKLVARDSWIVNLAGTNIETNTDVLDDDKNQFRQYKIKSHKAYCFRSKMCVLGLL</sequence>
<reference evidence="2 3" key="1">
    <citation type="submission" date="2024-08" db="EMBL/GenBank/DDBJ databases">
        <authorList>
            <person name="Cucini C."/>
            <person name="Frati F."/>
        </authorList>
    </citation>
    <scope>NUCLEOTIDE SEQUENCE [LARGE SCALE GENOMIC DNA]</scope>
</reference>